<protein>
    <submittedName>
        <fullName evidence="1">Uncharacterized protein</fullName>
    </submittedName>
</protein>
<dbReference type="EMBL" id="JBHSBH010000007">
    <property type="protein sequence ID" value="MFC3996256.1"/>
    <property type="molecule type" value="Genomic_DNA"/>
</dbReference>
<sequence length="272" mass="30364">MHALIEDLIPVTVPDAGFDRPLARVVVPFGWTELSASTWEVLERCAAAPRHRWPILVDEWLRETADRAALAVAEIELLGDVRELLRVKLVPTMPPDRRNGLVCVPAGRYFDALIVIDHPKYGAPLTKTRADLLQLRDLGSALAHTHERELAGITPEIRPLSPNDSALVFRKPGSPYVSALLTELDRLLPEPPPSGALVGVPSYDTLLLYPIRSRPAPDVIPAFTRTVATLHADADAPCSTEAFWWHTGDLSPLSEPRTRKRLRRHLRGRRRR</sequence>
<proteinExistence type="predicted"/>
<accession>A0ABV8FNJ0</accession>
<dbReference type="Proteomes" id="UP001595847">
    <property type="component" value="Unassembled WGS sequence"/>
</dbReference>
<keyword evidence="2" id="KW-1185">Reference proteome</keyword>
<evidence type="ECO:0000313" key="1">
    <source>
        <dbReference type="EMBL" id="MFC3996256.1"/>
    </source>
</evidence>
<evidence type="ECO:0000313" key="2">
    <source>
        <dbReference type="Proteomes" id="UP001595847"/>
    </source>
</evidence>
<gene>
    <name evidence="1" type="ORF">ACFOVU_10045</name>
</gene>
<reference evidence="2" key="1">
    <citation type="journal article" date="2019" name="Int. J. Syst. Evol. Microbiol.">
        <title>The Global Catalogue of Microorganisms (GCM) 10K type strain sequencing project: providing services to taxonomists for standard genome sequencing and annotation.</title>
        <authorList>
            <consortium name="The Broad Institute Genomics Platform"/>
            <consortium name="The Broad Institute Genome Sequencing Center for Infectious Disease"/>
            <person name="Wu L."/>
            <person name="Ma J."/>
        </authorList>
    </citation>
    <scope>NUCLEOTIDE SEQUENCE [LARGE SCALE GENOMIC DNA]</scope>
    <source>
        <strain evidence="2">TBRC 1826</strain>
    </source>
</reference>
<comment type="caution">
    <text evidence="1">The sequence shown here is derived from an EMBL/GenBank/DDBJ whole genome shotgun (WGS) entry which is preliminary data.</text>
</comment>
<organism evidence="1 2">
    <name type="scientific">Nocardiopsis sediminis</name>
    <dbReference type="NCBI Taxonomy" id="1778267"/>
    <lineage>
        <taxon>Bacteria</taxon>
        <taxon>Bacillati</taxon>
        <taxon>Actinomycetota</taxon>
        <taxon>Actinomycetes</taxon>
        <taxon>Streptosporangiales</taxon>
        <taxon>Nocardiopsidaceae</taxon>
        <taxon>Nocardiopsis</taxon>
    </lineage>
</organism>
<dbReference type="RefSeq" id="WP_378532140.1">
    <property type="nucleotide sequence ID" value="NZ_JBHSBH010000007.1"/>
</dbReference>
<name>A0ABV8FNJ0_9ACTN</name>